<proteinExistence type="inferred from homology"/>
<accession>A0ABU0CRJ6</accession>
<dbReference type="PANTHER" id="PTHR24095:SF14">
    <property type="entry name" value="ACETYL-COENZYME A SYNTHETASE 1"/>
    <property type="match status" value="1"/>
</dbReference>
<dbReference type="Proteomes" id="UP001232445">
    <property type="component" value="Unassembled WGS sequence"/>
</dbReference>
<dbReference type="InterPro" id="IPR020845">
    <property type="entry name" value="AMP-binding_CS"/>
</dbReference>
<dbReference type="Pfam" id="PF16177">
    <property type="entry name" value="ACAS_N"/>
    <property type="match status" value="1"/>
</dbReference>
<evidence type="ECO:0000259" key="7">
    <source>
        <dbReference type="Pfam" id="PF00501"/>
    </source>
</evidence>
<dbReference type="Gene3D" id="3.40.50.12780">
    <property type="entry name" value="N-terminal domain of ligase-like"/>
    <property type="match status" value="1"/>
</dbReference>
<comment type="caution">
    <text evidence="10">The sequence shown here is derived from an EMBL/GenBank/DDBJ whole genome shotgun (WGS) entry which is preliminary data.</text>
</comment>
<feature type="domain" description="AMP-binding enzyme C-terminal" evidence="8">
    <location>
        <begin position="537"/>
        <end position="615"/>
    </location>
</feature>
<dbReference type="InterPro" id="IPR032387">
    <property type="entry name" value="ACAS_N"/>
</dbReference>
<protein>
    <recommendedName>
        <fullName evidence="2">acetate--CoA ligase</fullName>
        <ecNumber evidence="2">6.2.1.1</ecNumber>
    </recommendedName>
</protein>
<evidence type="ECO:0000256" key="4">
    <source>
        <dbReference type="ARBA" id="ARBA00022741"/>
    </source>
</evidence>
<reference evidence="10 11" key="1">
    <citation type="submission" date="2023-07" db="EMBL/GenBank/DDBJ databases">
        <title>Genomic Encyclopedia of Type Strains, Phase IV (KMG-IV): sequencing the most valuable type-strain genomes for metagenomic binning, comparative biology and taxonomic classification.</title>
        <authorList>
            <person name="Goeker M."/>
        </authorList>
    </citation>
    <scope>NUCLEOTIDE SEQUENCE [LARGE SCALE GENOMIC DNA]</scope>
    <source>
        <strain evidence="10 11">DSM 17740</strain>
    </source>
</reference>
<keyword evidence="11" id="KW-1185">Reference proteome</keyword>
<comment type="similarity">
    <text evidence="1">Belongs to the ATP-dependent AMP-binding enzyme family.</text>
</comment>
<organism evidence="10 11">
    <name type="scientific">Caldalkalibacillus uzonensis</name>
    <dbReference type="NCBI Taxonomy" id="353224"/>
    <lineage>
        <taxon>Bacteria</taxon>
        <taxon>Bacillati</taxon>
        <taxon>Bacillota</taxon>
        <taxon>Bacilli</taxon>
        <taxon>Bacillales</taxon>
        <taxon>Bacillaceae</taxon>
        <taxon>Caldalkalibacillus</taxon>
    </lineage>
</organism>
<name>A0ABU0CRJ6_9BACI</name>
<evidence type="ECO:0000256" key="2">
    <source>
        <dbReference type="ARBA" id="ARBA00013275"/>
    </source>
</evidence>
<dbReference type="GO" id="GO:0003987">
    <property type="term" value="F:acetate-CoA ligase activity"/>
    <property type="evidence" value="ECO:0007669"/>
    <property type="project" value="UniProtKB-EC"/>
</dbReference>
<evidence type="ECO:0000259" key="9">
    <source>
        <dbReference type="Pfam" id="PF16177"/>
    </source>
</evidence>
<keyword evidence="3 10" id="KW-0436">Ligase</keyword>
<dbReference type="Pfam" id="PF00501">
    <property type="entry name" value="AMP-binding"/>
    <property type="match status" value="1"/>
</dbReference>
<dbReference type="PANTHER" id="PTHR24095">
    <property type="entry name" value="ACETYL-COENZYME A SYNTHETASE"/>
    <property type="match status" value="1"/>
</dbReference>
<evidence type="ECO:0000256" key="1">
    <source>
        <dbReference type="ARBA" id="ARBA00006432"/>
    </source>
</evidence>
<dbReference type="EC" id="6.2.1.1" evidence="2"/>
<evidence type="ECO:0000259" key="8">
    <source>
        <dbReference type="Pfam" id="PF13193"/>
    </source>
</evidence>
<dbReference type="InterPro" id="IPR025110">
    <property type="entry name" value="AMP-bd_C"/>
</dbReference>
<gene>
    <name evidence="10" type="ORF">J2S00_001558</name>
</gene>
<dbReference type="RefSeq" id="WP_307337698.1">
    <property type="nucleotide sequence ID" value="NZ_JAUSUQ010000005.1"/>
</dbReference>
<dbReference type="PROSITE" id="PS00455">
    <property type="entry name" value="AMP_BINDING"/>
    <property type="match status" value="1"/>
</dbReference>
<dbReference type="EMBL" id="JAUSUQ010000005">
    <property type="protein sequence ID" value="MDQ0338772.1"/>
    <property type="molecule type" value="Genomic_DNA"/>
</dbReference>
<dbReference type="SUPFAM" id="SSF56801">
    <property type="entry name" value="Acetyl-CoA synthetase-like"/>
    <property type="match status" value="1"/>
</dbReference>
<dbReference type="InterPro" id="IPR000873">
    <property type="entry name" value="AMP-dep_synth/lig_dom"/>
</dbReference>
<dbReference type="InterPro" id="IPR042099">
    <property type="entry name" value="ANL_N_sf"/>
</dbReference>
<evidence type="ECO:0000256" key="5">
    <source>
        <dbReference type="ARBA" id="ARBA00022840"/>
    </source>
</evidence>
<evidence type="ECO:0000313" key="11">
    <source>
        <dbReference type="Proteomes" id="UP001232445"/>
    </source>
</evidence>
<feature type="domain" description="AMP-dependent synthetase/ligase" evidence="7">
    <location>
        <begin position="95"/>
        <end position="478"/>
    </location>
</feature>
<dbReference type="NCBIfam" id="NF001208">
    <property type="entry name" value="PRK00174.1"/>
    <property type="match status" value="1"/>
</dbReference>
<evidence type="ECO:0000313" key="10">
    <source>
        <dbReference type="EMBL" id="MDQ0338772.1"/>
    </source>
</evidence>
<keyword evidence="6" id="KW-0007">Acetylation</keyword>
<feature type="domain" description="Acetyl-coenzyme A synthetase N-terminal" evidence="9">
    <location>
        <begin position="37"/>
        <end position="88"/>
    </location>
</feature>
<keyword evidence="4" id="KW-0547">Nucleotide-binding</keyword>
<sequence length="658" mass="73133">MSTDVGGIHEVIKNVQLVYPDEAKQRSTALGSSEAFQDLLKKSQEDPAAFWDEVARELHWFEPWQETIRGSLPDFEFFKGGISNPCYNLLDRHIANGAANKTALIWEGEDGQTQFYTYQMLLAEVNRFANVLKSFGVKKGDPVAIYLPNLAESFIAILACFRLGAVYSTIFSGFSEQALLDRLSSYEPKVIITADATLRRGNVIPLKEKVDRVIDQIPDVQAVIVVDRLGTNPEMKTGRDYWWHEQRAKAGIHCEPARIEANEPGIVFYTSGTTGKPKGVVHAGMAFVVQNYIYAKYHMDFRPDDVFWCTADVGWLTMHIWGVAGALANGVTTLVYEGAPNYPDQDRIYQIIEKYRVTKLFTAPTVLRMLRSLGDDAVKPYDLACLEVVSLVGEPFDPETWNWTYEVLGQKNICVNNTWGQTETAGTPLAGAAWLTPMKPGSAGIQFLGADLGIVDDEGKPVPPGTLGNLVIRKPFPMLCRTLWKEPERYYEKYFSQVEGCYYASDIAVQDEDGYFWVVGRSDDAFNVSGHRLSTMEMESAVLECESVAEVAVIGVPDEIKGEVPVVFATLKGEIPSKEALKEQIEDNIVKGIGQIARPKMVFIVEAMPKTISGKIVRRLLKEIVVKGEVSGDLTGLEDPNVLEDIKHVVSAEMNSSV</sequence>
<dbReference type="Pfam" id="PF13193">
    <property type="entry name" value="AMP-binding_C"/>
    <property type="match status" value="1"/>
</dbReference>
<keyword evidence="5" id="KW-0067">ATP-binding</keyword>
<dbReference type="InterPro" id="IPR045851">
    <property type="entry name" value="AMP-bd_C_sf"/>
</dbReference>
<dbReference type="Gene3D" id="3.30.300.30">
    <property type="match status" value="1"/>
</dbReference>
<evidence type="ECO:0000256" key="6">
    <source>
        <dbReference type="ARBA" id="ARBA00022990"/>
    </source>
</evidence>
<evidence type="ECO:0000256" key="3">
    <source>
        <dbReference type="ARBA" id="ARBA00022598"/>
    </source>
</evidence>